<dbReference type="InterPro" id="IPR002842">
    <property type="entry name" value="ATPase_V1_Esu"/>
</dbReference>
<comment type="similarity">
    <text evidence="1">Belongs to the V-ATPase E subunit family.</text>
</comment>
<evidence type="ECO:0000256" key="1">
    <source>
        <dbReference type="ARBA" id="ARBA00005901"/>
    </source>
</evidence>
<evidence type="ECO:0000256" key="2">
    <source>
        <dbReference type="ARBA" id="ARBA00022448"/>
    </source>
</evidence>
<dbReference type="OrthoDB" id="1725377at2"/>
<gene>
    <name evidence="5" type="ORF">CLLI_28240</name>
</gene>
<evidence type="ECO:0000256" key="4">
    <source>
        <dbReference type="SAM" id="Coils"/>
    </source>
</evidence>
<proteinExistence type="inferred from homology"/>
<dbReference type="GO" id="GO:0033178">
    <property type="term" value="C:proton-transporting two-sector ATPase complex, catalytic domain"/>
    <property type="evidence" value="ECO:0007669"/>
    <property type="project" value="InterPro"/>
</dbReference>
<accession>A0A2T0B042</accession>
<keyword evidence="4" id="KW-0175">Coiled coil</keyword>
<dbReference type="Proteomes" id="UP000239706">
    <property type="component" value="Unassembled WGS sequence"/>
</dbReference>
<evidence type="ECO:0000313" key="6">
    <source>
        <dbReference type="Proteomes" id="UP000239706"/>
    </source>
</evidence>
<organism evidence="5 6">
    <name type="scientific">Clostridium liquoris</name>
    <dbReference type="NCBI Taxonomy" id="1289519"/>
    <lineage>
        <taxon>Bacteria</taxon>
        <taxon>Bacillati</taxon>
        <taxon>Bacillota</taxon>
        <taxon>Clostridia</taxon>
        <taxon>Eubacteriales</taxon>
        <taxon>Clostridiaceae</taxon>
        <taxon>Clostridium</taxon>
    </lineage>
</organism>
<keyword evidence="2" id="KW-0813">Transport</keyword>
<dbReference type="InterPro" id="IPR038495">
    <property type="entry name" value="ATPase_E_C"/>
</dbReference>
<comment type="caution">
    <text evidence="5">The sequence shown here is derived from an EMBL/GenBank/DDBJ whole genome shotgun (WGS) entry which is preliminary data.</text>
</comment>
<evidence type="ECO:0000313" key="5">
    <source>
        <dbReference type="EMBL" id="PRR76890.1"/>
    </source>
</evidence>
<reference evidence="5 6" key="1">
    <citation type="submission" date="2018-03" db="EMBL/GenBank/DDBJ databases">
        <title>Genome sequence of Clostridium liquoris DSM 100320.</title>
        <authorList>
            <person name="Poehlein A."/>
            <person name="Daniel R."/>
        </authorList>
    </citation>
    <scope>NUCLEOTIDE SEQUENCE [LARGE SCALE GENOMIC DNA]</scope>
    <source>
        <strain evidence="5 6">DSM 100320</strain>
    </source>
</reference>
<dbReference type="RefSeq" id="WP_106064830.1">
    <property type="nucleotide sequence ID" value="NZ_PVXO01000073.1"/>
</dbReference>
<dbReference type="Gene3D" id="1.20.5.620">
    <property type="entry name" value="F1F0 ATP synthase subunit B, membrane domain"/>
    <property type="match status" value="1"/>
</dbReference>
<sequence length="199" mass="23657">MVTIDDKLKLFSKIVFDKIDEEIKGDLKAFEKEKEEILKKEKEKIDKDKKKTINVIEKRSEIKAKEIVSKAQVQSQKEILNLKEKMINDLLEELKSKLKEYSQTEEYKSYLYKGIDSAVKKYNEREFIIYLSKNDYDRYKDELINRLNDSVQIKESKDDIIGGFILQDKDMKFRVDNTLLSNIYHEREKIGIMVTEALK</sequence>
<dbReference type="Pfam" id="PF01991">
    <property type="entry name" value="vATP-synt_E"/>
    <property type="match status" value="1"/>
</dbReference>
<dbReference type="EMBL" id="PVXO01000073">
    <property type="protein sequence ID" value="PRR76890.1"/>
    <property type="molecule type" value="Genomic_DNA"/>
</dbReference>
<dbReference type="SUPFAM" id="SSF160527">
    <property type="entry name" value="V-type ATPase subunit E-like"/>
    <property type="match status" value="1"/>
</dbReference>
<dbReference type="Gene3D" id="3.30.2320.30">
    <property type="entry name" value="ATP synthase, E subunit, C-terminal"/>
    <property type="match status" value="1"/>
</dbReference>
<keyword evidence="6" id="KW-1185">Reference proteome</keyword>
<name>A0A2T0B042_9CLOT</name>
<feature type="coiled-coil region" evidence="4">
    <location>
        <begin position="27"/>
        <end position="107"/>
    </location>
</feature>
<dbReference type="GO" id="GO:0046961">
    <property type="term" value="F:proton-transporting ATPase activity, rotational mechanism"/>
    <property type="evidence" value="ECO:0007669"/>
    <property type="project" value="InterPro"/>
</dbReference>
<evidence type="ECO:0000256" key="3">
    <source>
        <dbReference type="ARBA" id="ARBA00023065"/>
    </source>
</evidence>
<keyword evidence="3" id="KW-0406">Ion transport</keyword>
<protein>
    <submittedName>
        <fullName evidence="5">V-type ATP synthase subunit E</fullName>
    </submittedName>
</protein>
<dbReference type="AlphaFoldDB" id="A0A2T0B042"/>